<dbReference type="AlphaFoldDB" id="X1JF88"/>
<comment type="caution">
    <text evidence="2">The sequence shown here is derived from an EMBL/GenBank/DDBJ whole genome shotgun (WGS) entry which is preliminary data.</text>
</comment>
<feature type="region of interest" description="Disordered" evidence="1">
    <location>
        <begin position="35"/>
        <end position="57"/>
    </location>
</feature>
<evidence type="ECO:0000256" key="1">
    <source>
        <dbReference type="SAM" id="MobiDB-lite"/>
    </source>
</evidence>
<organism evidence="2">
    <name type="scientific">marine sediment metagenome</name>
    <dbReference type="NCBI Taxonomy" id="412755"/>
    <lineage>
        <taxon>unclassified sequences</taxon>
        <taxon>metagenomes</taxon>
        <taxon>ecological metagenomes</taxon>
    </lineage>
</organism>
<proteinExistence type="predicted"/>
<accession>X1JF88</accession>
<reference evidence="2" key="1">
    <citation type="journal article" date="2014" name="Front. Microbiol.">
        <title>High frequency of phylogenetically diverse reductive dehalogenase-homologous genes in deep subseafloor sedimentary metagenomes.</title>
        <authorList>
            <person name="Kawai M."/>
            <person name="Futagami T."/>
            <person name="Toyoda A."/>
            <person name="Takaki Y."/>
            <person name="Nishi S."/>
            <person name="Hori S."/>
            <person name="Arai W."/>
            <person name="Tsubouchi T."/>
            <person name="Morono Y."/>
            <person name="Uchiyama I."/>
            <person name="Ito T."/>
            <person name="Fujiyama A."/>
            <person name="Inagaki F."/>
            <person name="Takami H."/>
        </authorList>
    </citation>
    <scope>NUCLEOTIDE SEQUENCE</scope>
    <source>
        <strain evidence="2">Expedition CK06-06</strain>
    </source>
</reference>
<name>X1JF88_9ZZZZ</name>
<feature type="non-terminal residue" evidence="2">
    <location>
        <position position="57"/>
    </location>
</feature>
<gene>
    <name evidence="2" type="ORF">S03H2_71625</name>
</gene>
<dbReference type="EMBL" id="BARU01048023">
    <property type="protein sequence ID" value="GAH92657.1"/>
    <property type="molecule type" value="Genomic_DNA"/>
</dbReference>
<sequence>MAMKPLSEKTYVDQALKNKKGITWLNEGRIPYEGEKPNVGGRLKNRMGDGYGFRKMR</sequence>
<evidence type="ECO:0000313" key="2">
    <source>
        <dbReference type="EMBL" id="GAH92657.1"/>
    </source>
</evidence>
<protein>
    <submittedName>
        <fullName evidence="2">Uncharacterized protein</fullName>
    </submittedName>
</protein>